<dbReference type="EMBL" id="RZNH01000001">
    <property type="protein sequence ID" value="NOU58405.1"/>
    <property type="molecule type" value="Genomic_DNA"/>
</dbReference>
<dbReference type="InterPro" id="IPR036412">
    <property type="entry name" value="HAD-like_sf"/>
</dbReference>
<reference evidence="1 2" key="1">
    <citation type="submission" date="2018-12" db="EMBL/GenBank/DDBJ databases">
        <title>Marinifilum JC070 sp. nov., a marine bacterium isolated from Yongle Blue Hole in the South China Sea.</title>
        <authorList>
            <person name="Fu T."/>
        </authorList>
    </citation>
    <scope>NUCLEOTIDE SEQUENCE [LARGE SCALE GENOMIC DNA]</scope>
    <source>
        <strain evidence="1 2">JC070</strain>
    </source>
</reference>
<dbReference type="SUPFAM" id="SSF56784">
    <property type="entry name" value="HAD-like"/>
    <property type="match status" value="1"/>
</dbReference>
<name>A0ABX1WQN4_9BACT</name>
<keyword evidence="2" id="KW-1185">Reference proteome</keyword>
<organism evidence="1 2">
    <name type="scientific">Marinifilum caeruleilacunae</name>
    <dbReference type="NCBI Taxonomy" id="2499076"/>
    <lineage>
        <taxon>Bacteria</taxon>
        <taxon>Pseudomonadati</taxon>
        <taxon>Bacteroidota</taxon>
        <taxon>Bacteroidia</taxon>
        <taxon>Marinilabiliales</taxon>
        <taxon>Marinifilaceae</taxon>
    </lineage>
</organism>
<evidence type="ECO:0000313" key="2">
    <source>
        <dbReference type="Proteomes" id="UP000732105"/>
    </source>
</evidence>
<dbReference type="Proteomes" id="UP000732105">
    <property type="component" value="Unassembled WGS sequence"/>
</dbReference>
<dbReference type="RefSeq" id="WP_171593662.1">
    <property type="nucleotide sequence ID" value="NZ_RZNH01000001.1"/>
</dbReference>
<dbReference type="InterPro" id="IPR036514">
    <property type="entry name" value="SGNH_hydro_sf"/>
</dbReference>
<dbReference type="Gene3D" id="3.40.50.1000">
    <property type="entry name" value="HAD superfamily/HAD-like"/>
    <property type="match status" value="1"/>
</dbReference>
<gene>
    <name evidence="1" type="ORF">ELS83_01150</name>
</gene>
<protein>
    <recommendedName>
        <fullName evidence="3">HAD-IIIC family phosphatase</fullName>
    </recommendedName>
</protein>
<evidence type="ECO:0008006" key="3">
    <source>
        <dbReference type="Google" id="ProtNLM"/>
    </source>
</evidence>
<comment type="caution">
    <text evidence="1">The sequence shown here is derived from an EMBL/GenBank/DDBJ whole genome shotgun (WGS) entry which is preliminary data.</text>
</comment>
<dbReference type="Gene3D" id="3.40.50.1110">
    <property type="entry name" value="SGNH hydrolase"/>
    <property type="match status" value="1"/>
</dbReference>
<accession>A0ABX1WQN4</accession>
<evidence type="ECO:0000313" key="1">
    <source>
        <dbReference type="EMBL" id="NOU58405.1"/>
    </source>
</evidence>
<proteinExistence type="predicted"/>
<dbReference type="InterPro" id="IPR023214">
    <property type="entry name" value="HAD_sf"/>
</dbReference>
<sequence>MKSIKLVIWDLDETFWKGTLSEEGVSCVQENVDLVKWLTGRGIINSIVSKNNFSQARDKLQEIGVWDYFIFPEIEWEGKGKLVQRVIEKCQLRAENTLFLDDNHMNLEEAKFYNKGIFAEDPSFISNIKNHPAFAGKDDSTHSRLGHYKILEKKFVDQSEHTSNEEFLLTSDIKIQYMELDNQHKDRLLELLNRTNQLNYTKQRLNETELETLIGDINLEKKLIRVVDKYGDYGITGFYAFDRNLNRLEHFVFSCRIINLGVEQYLYEKLNFPKLEVVPDVAVQLDESKPNWISVMDEDDFSEKEKDSTPGKEEMTILFKGECDLFQMLFYLRDYKCKLLKESNYNGKNNIVINKEHTQMLLDSLELSLDQKQYLEKNLPFIDEDAYRTKIFSTHFDVFIYSLNMDYIQEMYEHQSNGLKVTFGTNNINLTDKQEWCNIIKVYRKKRWKGINAKFLKFFAKEFIHRGKISVDDFTANLKKIRSAIPAHIPIVFLNGPEVKFTADWEDYSSERIAEMNNALDGFITNASNCYLVDLRKIVLSSKDLTYSYKRYKRHCYKNIALELIRILKELNHQSIQKNRIALTPVMDVFKPIYRYLRRYYYGILRSVKS</sequence>